<keyword evidence="9" id="KW-1185">Reference proteome</keyword>
<keyword evidence="5 7" id="KW-0653">Protein transport</keyword>
<dbReference type="GO" id="GO:0005483">
    <property type="term" value="F:soluble NSF attachment protein activity"/>
    <property type="evidence" value="ECO:0007669"/>
    <property type="project" value="EnsemblFungi"/>
</dbReference>
<gene>
    <name evidence="8" type="ORF">ASCRUDRAFT_78436</name>
</gene>
<dbReference type="AlphaFoldDB" id="A0A1D2VNT5"/>
<dbReference type="STRING" id="1344418.A0A1D2VNT5"/>
<evidence type="ECO:0000313" key="9">
    <source>
        <dbReference type="Proteomes" id="UP000095038"/>
    </source>
</evidence>
<name>A0A1D2VNT5_9ASCO</name>
<dbReference type="PANTHER" id="PTHR13768">
    <property type="entry name" value="SOLUBLE NSF ATTACHMENT PROTEIN SNAP"/>
    <property type="match status" value="1"/>
</dbReference>
<evidence type="ECO:0000256" key="3">
    <source>
        <dbReference type="ARBA" id="ARBA00022448"/>
    </source>
</evidence>
<dbReference type="GO" id="GO:0001671">
    <property type="term" value="F:ATPase activator activity"/>
    <property type="evidence" value="ECO:0007669"/>
    <property type="project" value="EnsemblFungi"/>
</dbReference>
<dbReference type="GO" id="GO:0035494">
    <property type="term" value="P:SNARE complex disassembly"/>
    <property type="evidence" value="ECO:0007669"/>
    <property type="project" value="EnsemblFungi"/>
</dbReference>
<comment type="function">
    <text evidence="7">Required for vesicular transport between the endoplasmic reticulum and the Golgi apparatus.</text>
</comment>
<dbReference type="Gene3D" id="1.25.40.10">
    <property type="entry name" value="Tetratricopeptide repeat domain"/>
    <property type="match status" value="1"/>
</dbReference>
<comment type="similarity">
    <text evidence="2 7">Belongs to the SNAP family.</text>
</comment>
<dbReference type="OrthoDB" id="9984275at2759"/>
<proteinExistence type="inferred from homology"/>
<dbReference type="GO" id="GO:0005829">
    <property type="term" value="C:cytosol"/>
    <property type="evidence" value="ECO:0007669"/>
    <property type="project" value="EnsemblFungi"/>
</dbReference>
<dbReference type="GO" id="GO:0006886">
    <property type="term" value="P:intracellular protein transport"/>
    <property type="evidence" value="ECO:0007669"/>
    <property type="project" value="UniProtKB-UniRule"/>
</dbReference>
<evidence type="ECO:0000313" key="8">
    <source>
        <dbReference type="EMBL" id="ODV63282.1"/>
    </source>
</evidence>
<dbReference type="GO" id="GO:0048280">
    <property type="term" value="P:vesicle fusion with Golgi apparatus"/>
    <property type="evidence" value="ECO:0007669"/>
    <property type="project" value="EnsemblFungi"/>
</dbReference>
<dbReference type="GO" id="GO:0042144">
    <property type="term" value="P:vacuole fusion, non-autophagic"/>
    <property type="evidence" value="ECO:0007669"/>
    <property type="project" value="EnsemblFungi"/>
</dbReference>
<dbReference type="Proteomes" id="UP000095038">
    <property type="component" value="Unassembled WGS sequence"/>
</dbReference>
<dbReference type="GO" id="GO:0031201">
    <property type="term" value="C:SNARE complex"/>
    <property type="evidence" value="ECO:0007669"/>
    <property type="project" value="EnsemblFungi"/>
</dbReference>
<keyword evidence="3 7" id="KW-0813">Transport</keyword>
<dbReference type="CDD" id="cd15832">
    <property type="entry name" value="SNAP"/>
    <property type="match status" value="1"/>
</dbReference>
<dbReference type="InterPro" id="IPR000744">
    <property type="entry name" value="NSF_attach"/>
</dbReference>
<dbReference type="GO" id="GO:0019905">
    <property type="term" value="F:syntaxin binding"/>
    <property type="evidence" value="ECO:0007669"/>
    <property type="project" value="TreeGrafter"/>
</dbReference>
<evidence type="ECO:0000256" key="6">
    <source>
        <dbReference type="ARBA" id="ARBA00023136"/>
    </source>
</evidence>
<evidence type="ECO:0000256" key="4">
    <source>
        <dbReference type="ARBA" id="ARBA00022892"/>
    </source>
</evidence>
<dbReference type="InParanoid" id="A0A1D2VNT5"/>
<dbReference type="PANTHER" id="PTHR13768:SF8">
    <property type="entry name" value="ALPHA-SOLUBLE NSF ATTACHMENT PROTEIN"/>
    <property type="match status" value="1"/>
</dbReference>
<reference evidence="9" key="1">
    <citation type="submission" date="2016-05" db="EMBL/GenBank/DDBJ databases">
        <title>Comparative genomics of biotechnologically important yeasts.</title>
        <authorList>
            <consortium name="DOE Joint Genome Institute"/>
            <person name="Riley R."/>
            <person name="Haridas S."/>
            <person name="Wolfe K.H."/>
            <person name="Lopes M.R."/>
            <person name="Hittinger C.T."/>
            <person name="Goker M."/>
            <person name="Salamov A."/>
            <person name="Wisecaver J."/>
            <person name="Long T.M."/>
            <person name="Aerts A.L."/>
            <person name="Barry K."/>
            <person name="Choi C."/>
            <person name="Clum A."/>
            <person name="Coughlan A.Y."/>
            <person name="Deshpande S."/>
            <person name="Douglass A.P."/>
            <person name="Hanson S.J."/>
            <person name="Klenk H.-P."/>
            <person name="Labutti K."/>
            <person name="Lapidus A."/>
            <person name="Lindquist E."/>
            <person name="Lipzen A."/>
            <person name="Meier-Kolthoff J.P."/>
            <person name="Ohm R.A."/>
            <person name="Otillar R.P."/>
            <person name="Pangilinan J."/>
            <person name="Peng Y."/>
            <person name="Rokas A."/>
            <person name="Rosa C.A."/>
            <person name="Scheuner C."/>
            <person name="Sibirny A.A."/>
            <person name="Slot J.C."/>
            <person name="Stielow J.B."/>
            <person name="Sun H."/>
            <person name="Kurtzman C.P."/>
            <person name="Blackwell M."/>
            <person name="Grigoriev I.V."/>
            <person name="Jeffries T.W."/>
        </authorList>
    </citation>
    <scope>NUCLEOTIDE SEQUENCE [LARGE SCALE GENOMIC DNA]</scope>
    <source>
        <strain evidence="9">DSM 1968</strain>
    </source>
</reference>
<dbReference type="GO" id="GO:0005774">
    <property type="term" value="C:vacuolar membrane"/>
    <property type="evidence" value="ECO:0007669"/>
    <property type="project" value="TreeGrafter"/>
</dbReference>
<dbReference type="InterPro" id="IPR011990">
    <property type="entry name" value="TPR-like_helical_dom_sf"/>
</dbReference>
<dbReference type="GO" id="GO:0006914">
    <property type="term" value="P:autophagy"/>
    <property type="evidence" value="ECO:0007669"/>
    <property type="project" value="EnsemblFungi"/>
</dbReference>
<protein>
    <submittedName>
        <fullName evidence="8">TPR-like protein</fullName>
    </submittedName>
</protein>
<evidence type="ECO:0000256" key="2">
    <source>
        <dbReference type="ARBA" id="ARBA00010050"/>
    </source>
</evidence>
<accession>A0A1D2VNT5</accession>
<keyword evidence="6 7" id="KW-0472">Membrane</keyword>
<evidence type="ECO:0000256" key="1">
    <source>
        <dbReference type="ARBA" id="ARBA00004170"/>
    </source>
</evidence>
<keyword evidence="4 7" id="KW-0931">ER-Golgi transport</keyword>
<evidence type="ECO:0000256" key="5">
    <source>
        <dbReference type="ARBA" id="ARBA00022927"/>
    </source>
</evidence>
<evidence type="ECO:0000256" key="7">
    <source>
        <dbReference type="RuleBase" id="RU367013"/>
    </source>
</evidence>
<sequence length="293" mass="33483">MYDPQLLVAQADKKATPLTGFSRFFATDSNYRYEEAADLYIQAANLYRLQKQGIMAGRTFEKASSCQFQADSNDEAANTLIEAFKSYRKDSPSDSARVLNQAITIFIQKGQFRRAANFKMDLASIYETDLSDTKIFDAIKAYQEAGDWYSNDQAEALSNKAYIKAADLNAVMENYLEAASLYESVAKKSLNNNLSKWSLKDYFFKAVLCYMASNDIVATEKALNAFANWDSNFQTTREFQLLNDIIISIKENDQQLFTDKLYEYDQFSKLDKWKTSIFLKIKTLISEADDDIL</sequence>
<dbReference type="EMBL" id="KV454475">
    <property type="protein sequence ID" value="ODV63282.1"/>
    <property type="molecule type" value="Genomic_DNA"/>
</dbReference>
<dbReference type="FunCoup" id="A0A1D2VNT5">
    <property type="interactions" value="922"/>
</dbReference>
<dbReference type="PRINTS" id="PR00448">
    <property type="entry name" value="NSFATTACHMNT"/>
</dbReference>
<dbReference type="Pfam" id="PF14938">
    <property type="entry name" value="SNAP"/>
    <property type="match status" value="1"/>
</dbReference>
<dbReference type="FunFam" id="1.25.40.10:FF:000049">
    <property type="entry name" value="Alpha-soluble NSF attachment protein-like"/>
    <property type="match status" value="1"/>
</dbReference>
<dbReference type="SUPFAM" id="SSF48452">
    <property type="entry name" value="TPR-like"/>
    <property type="match status" value="1"/>
</dbReference>
<dbReference type="RefSeq" id="XP_020049589.1">
    <property type="nucleotide sequence ID" value="XM_020194249.1"/>
</dbReference>
<dbReference type="GeneID" id="30967885"/>
<organism evidence="8 9">
    <name type="scientific">Ascoidea rubescens DSM 1968</name>
    <dbReference type="NCBI Taxonomy" id="1344418"/>
    <lineage>
        <taxon>Eukaryota</taxon>
        <taxon>Fungi</taxon>
        <taxon>Dikarya</taxon>
        <taxon>Ascomycota</taxon>
        <taxon>Saccharomycotina</taxon>
        <taxon>Saccharomycetes</taxon>
        <taxon>Ascoideaceae</taxon>
        <taxon>Ascoidea</taxon>
    </lineage>
</organism>
<comment type="subcellular location">
    <subcellularLocation>
        <location evidence="1 7">Membrane</location>
        <topology evidence="1 7">Peripheral membrane protein</topology>
    </subcellularLocation>
</comment>